<dbReference type="Pfam" id="PF00988">
    <property type="entry name" value="CPSase_sm_chain"/>
    <property type="match status" value="1"/>
</dbReference>
<dbReference type="HAMAP" id="MF_01209">
    <property type="entry name" value="CPSase_S_chain"/>
    <property type="match status" value="1"/>
</dbReference>
<dbReference type="Gene3D" id="3.40.50.880">
    <property type="match status" value="1"/>
</dbReference>
<dbReference type="Gene3D" id="3.50.30.20">
    <property type="entry name" value="Carbamoyl-phosphate synthase small subunit, N-terminal domain"/>
    <property type="match status" value="1"/>
</dbReference>
<dbReference type="PANTHER" id="PTHR43418:SF7">
    <property type="entry name" value="CARBAMOYL-PHOSPHATE SYNTHASE SMALL CHAIN"/>
    <property type="match status" value="1"/>
</dbReference>
<dbReference type="PANTHER" id="PTHR43418">
    <property type="entry name" value="MULTIFUNCTIONAL TRYPTOPHAN BIOSYNTHESIS PROTEIN-RELATED"/>
    <property type="match status" value="1"/>
</dbReference>
<evidence type="ECO:0000256" key="9">
    <source>
        <dbReference type="ARBA" id="ARBA00048816"/>
    </source>
</evidence>
<evidence type="ECO:0000256" key="7">
    <source>
        <dbReference type="ARBA" id="ARBA00022962"/>
    </source>
</evidence>
<dbReference type="NCBIfam" id="NF009475">
    <property type="entry name" value="PRK12838.1"/>
    <property type="match status" value="1"/>
</dbReference>
<dbReference type="UniPathway" id="UPA00070">
    <property type="reaction ID" value="UER00115"/>
</dbReference>
<dbReference type="InterPro" id="IPR006274">
    <property type="entry name" value="CarbamoylP_synth_ssu"/>
</dbReference>
<comment type="subunit">
    <text evidence="11">Composed of two chains; the small (or glutamine) chain promotes the hydrolysis of glutamine to ammonia, which is used by the large (or ammonia) chain to synthesize carbamoyl phosphate. Tetramer of heterodimers (alpha,beta)4.</text>
</comment>
<dbReference type="GO" id="GO:0006207">
    <property type="term" value="P:'de novo' pyrimidine nucleobase biosynthetic process"/>
    <property type="evidence" value="ECO:0007669"/>
    <property type="project" value="InterPro"/>
</dbReference>
<protein>
    <recommendedName>
        <fullName evidence="11">Carbamoyl phosphate synthase small chain</fullName>
        <ecNumber evidence="11">6.3.5.5</ecNumber>
    </recommendedName>
    <alternativeName>
        <fullName evidence="11">Carbamoyl phosphate synthetase glutamine chain</fullName>
    </alternativeName>
</protein>
<comment type="pathway">
    <text evidence="2 11">Amino-acid biosynthesis; L-arginine biosynthesis; carbamoyl phosphate from bicarbonate: step 1/1.</text>
</comment>
<feature type="binding site" evidence="11">
    <location>
        <position position="303"/>
    </location>
    <ligand>
        <name>L-glutamine</name>
        <dbReference type="ChEBI" id="CHEBI:58359"/>
    </ligand>
</feature>
<dbReference type="UniPathway" id="UPA00068">
    <property type="reaction ID" value="UER00171"/>
</dbReference>
<dbReference type="NCBIfam" id="TIGR01368">
    <property type="entry name" value="CPSaseIIsmall"/>
    <property type="match status" value="1"/>
</dbReference>
<dbReference type="InterPro" id="IPR017926">
    <property type="entry name" value="GATASE"/>
</dbReference>
<feature type="binding site" evidence="11">
    <location>
        <position position="233"/>
    </location>
    <ligand>
        <name>L-glutamine</name>
        <dbReference type="ChEBI" id="CHEBI:58359"/>
    </ligand>
</feature>
<dbReference type="Pfam" id="PF00117">
    <property type="entry name" value="GATase"/>
    <property type="match status" value="1"/>
</dbReference>
<dbReference type="SMART" id="SM01097">
    <property type="entry name" value="CPSase_sm_chain"/>
    <property type="match status" value="1"/>
</dbReference>
<keyword evidence="6 11" id="KW-0067">ATP-binding</keyword>
<dbReference type="InterPro" id="IPR029062">
    <property type="entry name" value="Class_I_gatase-like"/>
</dbReference>
<dbReference type="GO" id="GO:0004359">
    <property type="term" value="F:glutaminase activity"/>
    <property type="evidence" value="ECO:0007669"/>
    <property type="project" value="RHEA"/>
</dbReference>
<dbReference type="GO" id="GO:0044205">
    <property type="term" value="P:'de novo' UMP biosynthetic process"/>
    <property type="evidence" value="ECO:0007669"/>
    <property type="project" value="UniProtKB-UniRule"/>
</dbReference>
<proteinExistence type="inferred from homology"/>
<dbReference type="InterPro" id="IPR002474">
    <property type="entry name" value="CarbamoylP_synth_ssu_N"/>
</dbReference>
<feature type="region of interest" description="CPSase" evidence="11">
    <location>
        <begin position="1"/>
        <end position="182"/>
    </location>
</feature>
<reference evidence="13 14" key="1">
    <citation type="submission" date="2018-06" db="EMBL/GenBank/DDBJ databases">
        <title>Mucibacter soli gen. nov., sp. nov., a new member of the family Chitinophagaceae producing mucin.</title>
        <authorList>
            <person name="Kim M.-K."/>
            <person name="Park S."/>
            <person name="Kim T.-S."/>
            <person name="Joung Y."/>
            <person name="Han J.-H."/>
            <person name="Kim S.B."/>
        </authorList>
    </citation>
    <scope>NUCLEOTIDE SEQUENCE [LARGE SCALE GENOMIC DNA]</scope>
    <source>
        <strain evidence="13 14">R1-15</strain>
    </source>
</reference>
<sequence>MPAAQSTSAPAWLLLEDGTFFKGISFGAKGTSGGEICFNTGMTGYQEVFTDPSYAGQVLIMNNAYIGNYGVKNEDVESESVKIKALVCKNISDRYSRMTANDNLEEYLIKNNIVAIHDVDTRALVQHIRSKGAMNGIVSTELSELEALREELKKVPDMAGLDLSSVVSTDKAFTVGREDAKHRIAVLDFGVKRSMLRFLSQKDAFLKVFPARTTVAEMEEFKPDGYFVSNGPGDPASMGYAIDTVKDVLATDKPMFGICLGNQLLALANGATTFKMHHGHRGLNHPVKNLLTGKSEITTQNHGFGVDPESIKNIPNIEVTHVNLNDGSIEGIRLKDKKAFSVQYHPESTPGPFDSRYLFDDFINLIEGSKK</sequence>
<dbReference type="SUPFAM" id="SSF52021">
    <property type="entry name" value="Carbamoyl phosphate synthetase, small subunit N-terminal domain"/>
    <property type="match status" value="1"/>
</dbReference>
<feature type="active site" description="Nucleophile" evidence="11">
    <location>
        <position position="259"/>
    </location>
</feature>
<dbReference type="AlphaFoldDB" id="A0A2W2BLN6"/>
<dbReference type="InterPro" id="IPR035686">
    <property type="entry name" value="CPSase_GATase1"/>
</dbReference>
<keyword evidence="14" id="KW-1185">Reference proteome</keyword>
<feature type="domain" description="Carbamoyl-phosphate synthase small subunit N-terminal" evidence="12">
    <location>
        <begin position="9"/>
        <end position="139"/>
    </location>
</feature>
<dbReference type="GO" id="GO:0006526">
    <property type="term" value="P:L-arginine biosynthetic process"/>
    <property type="evidence" value="ECO:0007669"/>
    <property type="project" value="UniProtKB-UniRule"/>
</dbReference>
<feature type="active site" evidence="11">
    <location>
        <position position="345"/>
    </location>
</feature>
<evidence type="ECO:0000256" key="1">
    <source>
        <dbReference type="ARBA" id="ARBA00004812"/>
    </source>
</evidence>
<feature type="binding site" evidence="11">
    <location>
        <position position="263"/>
    </location>
    <ligand>
        <name>L-glutamine</name>
        <dbReference type="ChEBI" id="CHEBI:58359"/>
    </ligand>
</feature>
<dbReference type="SUPFAM" id="SSF52317">
    <property type="entry name" value="Class I glutamine amidotransferase-like"/>
    <property type="match status" value="1"/>
</dbReference>
<feature type="binding site" evidence="11">
    <location>
        <position position="260"/>
    </location>
    <ligand>
        <name>L-glutamine</name>
        <dbReference type="ChEBI" id="CHEBI:58359"/>
    </ligand>
</feature>
<feature type="binding site" evidence="11">
    <location>
        <position position="53"/>
    </location>
    <ligand>
        <name>L-glutamine</name>
        <dbReference type="ChEBI" id="CHEBI:58359"/>
    </ligand>
</feature>
<evidence type="ECO:0000259" key="12">
    <source>
        <dbReference type="SMART" id="SM01097"/>
    </source>
</evidence>
<dbReference type="EMBL" id="QKTW01000003">
    <property type="protein sequence ID" value="PZF74346.1"/>
    <property type="molecule type" value="Genomic_DNA"/>
</dbReference>
<dbReference type="CDD" id="cd01744">
    <property type="entry name" value="GATase1_CPSase"/>
    <property type="match status" value="1"/>
</dbReference>
<comment type="caution">
    <text evidence="13">The sequence shown here is derived from an EMBL/GenBank/DDBJ whole genome shotgun (WGS) entry which is preliminary data.</text>
</comment>
<dbReference type="EC" id="6.3.5.5" evidence="11"/>
<evidence type="ECO:0000313" key="13">
    <source>
        <dbReference type="EMBL" id="PZF74346.1"/>
    </source>
</evidence>
<feature type="binding site" evidence="11">
    <location>
        <position position="231"/>
    </location>
    <ligand>
        <name>L-glutamine</name>
        <dbReference type="ChEBI" id="CHEBI:58359"/>
    </ligand>
</feature>
<evidence type="ECO:0000256" key="4">
    <source>
        <dbReference type="ARBA" id="ARBA00022598"/>
    </source>
</evidence>
<evidence type="ECO:0000256" key="10">
    <source>
        <dbReference type="ARBA" id="ARBA00049285"/>
    </source>
</evidence>
<evidence type="ECO:0000313" key="14">
    <source>
        <dbReference type="Proteomes" id="UP000248745"/>
    </source>
</evidence>
<keyword evidence="8 11" id="KW-0665">Pyrimidine biosynthesis</keyword>
<dbReference type="RefSeq" id="WP_110997183.1">
    <property type="nucleotide sequence ID" value="NZ_QKTW01000003.1"/>
</dbReference>
<keyword evidence="11" id="KW-0028">Amino-acid biosynthesis</keyword>
<keyword evidence="4 11" id="KW-0436">Ligase</keyword>
<keyword evidence="11" id="KW-0055">Arginine biosynthesis</keyword>
<evidence type="ECO:0000256" key="3">
    <source>
        <dbReference type="ARBA" id="ARBA00007800"/>
    </source>
</evidence>
<dbReference type="InterPro" id="IPR050472">
    <property type="entry name" value="Anth_synth/Amidotransfase"/>
</dbReference>
<evidence type="ECO:0000256" key="2">
    <source>
        <dbReference type="ARBA" id="ARBA00005077"/>
    </source>
</evidence>
<evidence type="ECO:0000256" key="11">
    <source>
        <dbReference type="HAMAP-Rule" id="MF_01209"/>
    </source>
</evidence>
<dbReference type="PRINTS" id="PR00099">
    <property type="entry name" value="CPSGATASE"/>
</dbReference>
<keyword evidence="7 11" id="KW-0315">Glutamine amidotransferase</keyword>
<feature type="binding site" evidence="11">
    <location>
        <position position="301"/>
    </location>
    <ligand>
        <name>L-glutamine</name>
        <dbReference type="ChEBI" id="CHEBI:58359"/>
    </ligand>
</feature>
<dbReference type="InterPro" id="IPR036480">
    <property type="entry name" value="CarbP_synth_ssu_N_sf"/>
</dbReference>
<name>A0A2W2BLN6_9BACT</name>
<evidence type="ECO:0000256" key="8">
    <source>
        <dbReference type="ARBA" id="ARBA00022975"/>
    </source>
</evidence>
<dbReference type="GO" id="GO:0006541">
    <property type="term" value="P:glutamine metabolic process"/>
    <property type="evidence" value="ECO:0007669"/>
    <property type="project" value="InterPro"/>
</dbReference>
<comment type="similarity">
    <text evidence="3 11">Belongs to the CarA family.</text>
</comment>
<comment type="pathway">
    <text evidence="1 11">Pyrimidine metabolism; UMP biosynthesis via de novo pathway; (S)-dihydroorotate from bicarbonate: step 1/3.</text>
</comment>
<feature type="active site" evidence="11">
    <location>
        <position position="347"/>
    </location>
</feature>
<dbReference type="GO" id="GO:0005524">
    <property type="term" value="F:ATP binding"/>
    <property type="evidence" value="ECO:0007669"/>
    <property type="project" value="UniProtKB-UniRule"/>
</dbReference>
<dbReference type="Proteomes" id="UP000248745">
    <property type="component" value="Unassembled WGS sequence"/>
</dbReference>
<dbReference type="PRINTS" id="PR00097">
    <property type="entry name" value="ANTSNTHASEII"/>
</dbReference>
<evidence type="ECO:0000256" key="6">
    <source>
        <dbReference type="ARBA" id="ARBA00022840"/>
    </source>
</evidence>
<accession>A0A2W2BLN6</accession>
<gene>
    <name evidence="11" type="primary">carA</name>
    <name evidence="13" type="ORF">DN068_01835</name>
</gene>
<feature type="binding site" evidence="11">
    <location>
        <position position="304"/>
    </location>
    <ligand>
        <name>L-glutamine</name>
        <dbReference type="ChEBI" id="CHEBI:58359"/>
    </ligand>
</feature>
<dbReference type="GO" id="GO:0004088">
    <property type="term" value="F:carbamoyl-phosphate synthase (glutamine-hydrolyzing) activity"/>
    <property type="evidence" value="ECO:0007669"/>
    <property type="project" value="UniProtKB-UniRule"/>
</dbReference>
<keyword evidence="5 11" id="KW-0547">Nucleotide-binding</keyword>
<organism evidence="13 14">
    <name type="scientific">Taibaiella soli</name>
    <dbReference type="NCBI Taxonomy" id="1649169"/>
    <lineage>
        <taxon>Bacteria</taxon>
        <taxon>Pseudomonadati</taxon>
        <taxon>Bacteroidota</taxon>
        <taxon>Chitinophagia</taxon>
        <taxon>Chitinophagales</taxon>
        <taxon>Chitinophagaceae</taxon>
        <taxon>Taibaiella</taxon>
    </lineage>
</organism>
<dbReference type="FunFam" id="3.50.30.20:FF:000001">
    <property type="entry name" value="Carbamoyl-phosphate synthase small chain"/>
    <property type="match status" value="1"/>
</dbReference>
<dbReference type="OrthoDB" id="9804328at2"/>
<dbReference type="PRINTS" id="PR00096">
    <property type="entry name" value="GATASE"/>
</dbReference>
<comment type="catalytic activity">
    <reaction evidence="9 11">
        <text>hydrogencarbonate + L-glutamine + 2 ATP + H2O = carbamoyl phosphate + L-glutamate + 2 ADP + phosphate + 2 H(+)</text>
        <dbReference type="Rhea" id="RHEA:18633"/>
        <dbReference type="ChEBI" id="CHEBI:15377"/>
        <dbReference type="ChEBI" id="CHEBI:15378"/>
        <dbReference type="ChEBI" id="CHEBI:17544"/>
        <dbReference type="ChEBI" id="CHEBI:29985"/>
        <dbReference type="ChEBI" id="CHEBI:30616"/>
        <dbReference type="ChEBI" id="CHEBI:43474"/>
        <dbReference type="ChEBI" id="CHEBI:58228"/>
        <dbReference type="ChEBI" id="CHEBI:58359"/>
        <dbReference type="ChEBI" id="CHEBI:456216"/>
        <dbReference type="EC" id="6.3.5.5"/>
    </reaction>
</comment>
<evidence type="ECO:0000256" key="5">
    <source>
        <dbReference type="ARBA" id="ARBA00022741"/>
    </source>
</evidence>
<dbReference type="PROSITE" id="PS51273">
    <property type="entry name" value="GATASE_TYPE_1"/>
    <property type="match status" value="1"/>
</dbReference>
<comment type="catalytic activity">
    <reaction evidence="10 11">
        <text>L-glutamine + H2O = L-glutamate + NH4(+)</text>
        <dbReference type="Rhea" id="RHEA:15889"/>
        <dbReference type="ChEBI" id="CHEBI:15377"/>
        <dbReference type="ChEBI" id="CHEBI:28938"/>
        <dbReference type="ChEBI" id="CHEBI:29985"/>
        <dbReference type="ChEBI" id="CHEBI:58359"/>
    </reaction>
</comment>
<comment type="function">
    <text evidence="11">Small subunit of the glutamine-dependent carbamoyl phosphate synthetase (CPSase). CPSase catalyzes the formation of carbamoyl phosphate from the ammonia moiety of glutamine, carbonate, and phosphate donated by ATP, constituting the first step of 2 biosynthetic pathways, one leading to arginine and/or urea and the other to pyrimidine nucleotides. The small subunit (glutamine amidotransferase) binds and cleaves glutamine to supply the large subunit with the substrate ammonia.</text>
</comment>